<organism evidence="3 4">
    <name type="scientific">Symbiodinium natans</name>
    <dbReference type="NCBI Taxonomy" id="878477"/>
    <lineage>
        <taxon>Eukaryota</taxon>
        <taxon>Sar</taxon>
        <taxon>Alveolata</taxon>
        <taxon>Dinophyceae</taxon>
        <taxon>Suessiales</taxon>
        <taxon>Symbiodiniaceae</taxon>
        <taxon>Symbiodinium</taxon>
    </lineage>
</organism>
<name>A0A812PPW4_9DINO</name>
<dbReference type="Proteomes" id="UP000604046">
    <property type="component" value="Unassembled WGS sequence"/>
</dbReference>
<dbReference type="InterPro" id="IPR015424">
    <property type="entry name" value="PyrdxlP-dep_Trfase"/>
</dbReference>
<reference evidence="3" key="1">
    <citation type="submission" date="2021-02" db="EMBL/GenBank/DDBJ databases">
        <authorList>
            <person name="Dougan E. K."/>
            <person name="Rhodes N."/>
            <person name="Thang M."/>
            <person name="Chan C."/>
        </authorList>
    </citation>
    <scope>NUCLEOTIDE SEQUENCE</scope>
</reference>
<proteinExistence type="predicted"/>
<dbReference type="OrthoDB" id="447245at2759"/>
<protein>
    <submittedName>
        <fullName evidence="3">CpNIFS3 protein</fullName>
    </submittedName>
</protein>
<dbReference type="InterPro" id="IPR015421">
    <property type="entry name" value="PyrdxlP-dep_Trfase_major"/>
</dbReference>
<dbReference type="SUPFAM" id="SSF53383">
    <property type="entry name" value="PLP-dependent transferases"/>
    <property type="match status" value="1"/>
</dbReference>
<evidence type="ECO:0000313" key="4">
    <source>
        <dbReference type="Proteomes" id="UP000604046"/>
    </source>
</evidence>
<dbReference type="InterPro" id="IPR000192">
    <property type="entry name" value="Aminotrans_V_dom"/>
</dbReference>
<comment type="caution">
    <text evidence="3">The sequence shown here is derived from an EMBL/GenBank/DDBJ whole genome shotgun (WGS) entry which is preliminary data.</text>
</comment>
<dbReference type="Gene3D" id="3.40.640.10">
    <property type="entry name" value="Type I PLP-dependent aspartate aminotransferase-like (Major domain)"/>
    <property type="match status" value="1"/>
</dbReference>
<dbReference type="EMBL" id="CAJNDS010002164">
    <property type="protein sequence ID" value="CAE7357385.1"/>
    <property type="molecule type" value="Genomic_DNA"/>
</dbReference>
<accession>A0A812PPW4</accession>
<sequence length="371" mass="40812">MQPVRFLDRELFPWLVSVTRGLSQVLSVPAEDLLPVPSVTVGANTVLRSWQRHVKPDSSQRAAILSVAYGSTKKLLRRMAEESGFQVDEAVIEFPLGADAEEKMLASLEGCLQPTTSLVVLDAIPSNAPFVLPLREAVALCRAKAPQAFVMVDAAHGLFSLPLKLTGPSAVPVDALVTNCHKWFCGPKGTAVLYVAPEHKHWVDPLVISHGYGSDFPSGFYWPGLADFSSWLALDEVLAFWDLVGLEPARIYGNYLVMDAATMLSDAWGTSLGIPAWIWRYSQAVVFAIAEGLCMLCSYVLRYTYDDAEAVQNALFQRKIEVPIKVLSENLYVRFFEALSTWILQIRRVVNVIKGTGAGYGGRVYCITKGV</sequence>
<keyword evidence="4" id="KW-1185">Reference proteome</keyword>
<keyword evidence="1" id="KW-0663">Pyridoxal phosphate</keyword>
<gene>
    <name evidence="3" type="primary">CpNIFS3</name>
    <name evidence="3" type="ORF">SNAT2548_LOCUS19070</name>
</gene>
<dbReference type="Pfam" id="PF00266">
    <property type="entry name" value="Aminotran_5"/>
    <property type="match status" value="1"/>
</dbReference>
<dbReference type="AlphaFoldDB" id="A0A812PPW4"/>
<evidence type="ECO:0000313" key="3">
    <source>
        <dbReference type="EMBL" id="CAE7357385.1"/>
    </source>
</evidence>
<dbReference type="PANTHER" id="PTHR43092">
    <property type="entry name" value="L-CYSTEINE DESULFHYDRASE"/>
    <property type="match status" value="1"/>
</dbReference>
<dbReference type="PANTHER" id="PTHR43092:SF2">
    <property type="entry name" value="HERCYNYLCYSTEINE SULFOXIDE LYASE"/>
    <property type="match status" value="1"/>
</dbReference>
<evidence type="ECO:0000259" key="2">
    <source>
        <dbReference type="Pfam" id="PF00266"/>
    </source>
</evidence>
<evidence type="ECO:0000256" key="1">
    <source>
        <dbReference type="ARBA" id="ARBA00022898"/>
    </source>
</evidence>
<feature type="domain" description="Aminotransferase class V" evidence="2">
    <location>
        <begin position="31"/>
        <end position="208"/>
    </location>
</feature>